<dbReference type="EMBL" id="JACHGA010000001">
    <property type="protein sequence ID" value="MBB5273963.1"/>
    <property type="molecule type" value="Genomic_DNA"/>
</dbReference>
<reference evidence="1 2" key="1">
    <citation type="submission" date="2020-08" db="EMBL/GenBank/DDBJ databases">
        <title>Genomic Encyclopedia of Type Strains, Phase IV (KMG-IV): sequencing the most valuable type-strain genomes for metagenomic binning, comparative biology and taxonomic classification.</title>
        <authorList>
            <person name="Goeker M."/>
        </authorList>
    </citation>
    <scope>NUCLEOTIDE SEQUENCE [LARGE SCALE GENOMIC DNA]</scope>
    <source>
        <strain evidence="1 2">DSM 26376</strain>
    </source>
</reference>
<evidence type="ECO:0000313" key="1">
    <source>
        <dbReference type="EMBL" id="MBB5273963.1"/>
    </source>
</evidence>
<organism evidence="1 2">
    <name type="scientific">Rhizobium rosettiformans</name>
    <dbReference type="NCBI Taxonomy" id="1368430"/>
    <lineage>
        <taxon>Bacteria</taxon>
        <taxon>Pseudomonadati</taxon>
        <taxon>Pseudomonadota</taxon>
        <taxon>Alphaproteobacteria</taxon>
        <taxon>Hyphomicrobiales</taxon>
        <taxon>Rhizobiaceae</taxon>
        <taxon>Rhizobium/Agrobacterium group</taxon>
        <taxon>Rhizobium</taxon>
    </lineage>
</organism>
<protein>
    <submittedName>
        <fullName evidence="1">Uncharacterized protein</fullName>
    </submittedName>
</protein>
<dbReference type="RefSeq" id="WP_183954573.1">
    <property type="nucleotide sequence ID" value="NZ_JACHGA010000001.1"/>
</dbReference>
<proteinExistence type="predicted"/>
<dbReference type="AlphaFoldDB" id="A0A7W8HL31"/>
<keyword evidence="2" id="KW-1185">Reference proteome</keyword>
<sequence length="136" mass="15080">MAMKSSYTTPWDTIKLPDGMSLQAGPIQSALSEGRTEDAKTLIVAILLSGRADKVTQELAAAMIKPTKRPRGRKSALTRHWFDIGSDFHHLRACGDRYEDALAKLSKKYGYSETHIRKAISEYDSAKHAADEASRD</sequence>
<evidence type="ECO:0000313" key="2">
    <source>
        <dbReference type="Proteomes" id="UP000550895"/>
    </source>
</evidence>
<comment type="caution">
    <text evidence="1">The sequence shown here is derived from an EMBL/GenBank/DDBJ whole genome shotgun (WGS) entry which is preliminary data.</text>
</comment>
<dbReference type="Proteomes" id="UP000550895">
    <property type="component" value="Unassembled WGS sequence"/>
</dbReference>
<name>A0A7W8HL31_9HYPH</name>
<accession>A0A7W8HL31</accession>
<gene>
    <name evidence="1" type="ORF">HNR26_000001</name>
</gene>